<dbReference type="CDD" id="cd04496">
    <property type="entry name" value="SSB_OBF"/>
    <property type="match status" value="1"/>
</dbReference>
<comment type="caution">
    <text evidence="5">The sequence shown here is derived from an EMBL/GenBank/DDBJ whole genome shotgun (WGS) entry which is preliminary data.</text>
</comment>
<evidence type="ECO:0000313" key="5">
    <source>
        <dbReference type="EMBL" id="OGZ00688.1"/>
    </source>
</evidence>
<dbReference type="InterPro" id="IPR011344">
    <property type="entry name" value="ssDNA-bd"/>
</dbReference>
<dbReference type="Pfam" id="PF00436">
    <property type="entry name" value="SSB"/>
    <property type="match status" value="1"/>
</dbReference>
<organism evidence="5 6">
    <name type="scientific">Candidatus Liptonbacteria bacterium RIFCSPLOWO2_01_FULL_45_15</name>
    <dbReference type="NCBI Taxonomy" id="1798649"/>
    <lineage>
        <taxon>Bacteria</taxon>
        <taxon>Candidatus Liptoniibacteriota</taxon>
    </lineage>
</organism>
<dbReference type="Gene3D" id="2.40.50.140">
    <property type="entry name" value="Nucleic acid-binding proteins"/>
    <property type="match status" value="1"/>
</dbReference>
<evidence type="ECO:0000256" key="1">
    <source>
        <dbReference type="ARBA" id="ARBA00023125"/>
    </source>
</evidence>
<evidence type="ECO:0000256" key="2">
    <source>
        <dbReference type="HAMAP-Rule" id="MF_00984"/>
    </source>
</evidence>
<evidence type="ECO:0000256" key="3">
    <source>
        <dbReference type="PIRNR" id="PIRNR002070"/>
    </source>
</evidence>
<dbReference type="NCBIfam" id="TIGR00621">
    <property type="entry name" value="ssb"/>
    <property type="match status" value="1"/>
</dbReference>
<dbReference type="GO" id="GO:0006260">
    <property type="term" value="P:DNA replication"/>
    <property type="evidence" value="ECO:0007669"/>
    <property type="project" value="InterPro"/>
</dbReference>
<reference evidence="5 6" key="1">
    <citation type="journal article" date="2016" name="Nat. Commun.">
        <title>Thousands of microbial genomes shed light on interconnected biogeochemical processes in an aquifer system.</title>
        <authorList>
            <person name="Anantharaman K."/>
            <person name="Brown C.T."/>
            <person name="Hug L.A."/>
            <person name="Sharon I."/>
            <person name="Castelle C.J."/>
            <person name="Probst A.J."/>
            <person name="Thomas B.C."/>
            <person name="Singh A."/>
            <person name="Wilkins M.J."/>
            <person name="Karaoz U."/>
            <person name="Brodie E.L."/>
            <person name="Williams K.H."/>
            <person name="Hubbard S.S."/>
            <person name="Banfield J.F."/>
        </authorList>
    </citation>
    <scope>NUCLEOTIDE SEQUENCE [LARGE SCALE GENOMIC DNA]</scope>
</reference>
<dbReference type="STRING" id="1798649.A3B13_03375"/>
<evidence type="ECO:0000313" key="6">
    <source>
        <dbReference type="Proteomes" id="UP000176287"/>
    </source>
</evidence>
<dbReference type="Proteomes" id="UP000176287">
    <property type="component" value="Unassembled WGS sequence"/>
</dbReference>
<dbReference type="GO" id="GO:0003697">
    <property type="term" value="F:single-stranded DNA binding"/>
    <property type="evidence" value="ECO:0007669"/>
    <property type="project" value="UniProtKB-UniRule"/>
</dbReference>
<dbReference type="InterPro" id="IPR012340">
    <property type="entry name" value="NA-bd_OB-fold"/>
</dbReference>
<evidence type="ECO:0000256" key="4">
    <source>
        <dbReference type="SAM" id="MobiDB-lite"/>
    </source>
</evidence>
<keyword evidence="1 2" id="KW-0238">DNA-binding</keyword>
<sequence length="153" mass="17183">MNLNKVFLIGNLTADPELRTTPGGQSVMEVRVATNRTWTDKAGARQEQAEFHSVIIWGRQAEIVKQFLTKGSSIFIEGRLQTRNWDDKQGIKHWKTEIVCERMQLGPRPGRPGEGAFAKPQQTDPQGAQKQDSEIPVINIDDTGEIKAEDLPF</sequence>
<feature type="compositionally biased region" description="Basic and acidic residues" evidence="4">
    <location>
        <begin position="144"/>
        <end position="153"/>
    </location>
</feature>
<dbReference type="AlphaFoldDB" id="A0A1G2CJU1"/>
<dbReference type="HAMAP" id="MF_00984">
    <property type="entry name" value="SSB"/>
    <property type="match status" value="1"/>
</dbReference>
<comment type="subunit">
    <text evidence="2">Homotetramer.</text>
</comment>
<proteinExistence type="inferred from homology"/>
<dbReference type="SUPFAM" id="SSF50249">
    <property type="entry name" value="Nucleic acid-binding proteins"/>
    <property type="match status" value="1"/>
</dbReference>
<feature type="compositionally biased region" description="Polar residues" evidence="4">
    <location>
        <begin position="120"/>
        <end position="130"/>
    </location>
</feature>
<feature type="region of interest" description="Disordered" evidence="4">
    <location>
        <begin position="104"/>
        <end position="153"/>
    </location>
</feature>
<name>A0A1G2CJU1_9BACT</name>
<dbReference type="GO" id="GO:0009295">
    <property type="term" value="C:nucleoid"/>
    <property type="evidence" value="ECO:0007669"/>
    <property type="project" value="TreeGrafter"/>
</dbReference>
<dbReference type="PANTHER" id="PTHR10302:SF27">
    <property type="entry name" value="SINGLE-STRANDED DNA-BINDING PROTEIN"/>
    <property type="match status" value="1"/>
</dbReference>
<dbReference type="PIRSF" id="PIRSF002070">
    <property type="entry name" value="SSB"/>
    <property type="match status" value="1"/>
</dbReference>
<gene>
    <name evidence="5" type="ORF">A3B13_03375</name>
</gene>
<dbReference type="PANTHER" id="PTHR10302">
    <property type="entry name" value="SINGLE-STRANDED DNA-BINDING PROTEIN"/>
    <property type="match status" value="1"/>
</dbReference>
<comment type="caution">
    <text evidence="2">Lacks conserved residue(s) required for the propagation of feature annotation.</text>
</comment>
<protein>
    <recommendedName>
        <fullName evidence="2 3">Single-stranded DNA-binding protein</fullName>
        <shortName evidence="2">SSB</shortName>
    </recommendedName>
</protein>
<accession>A0A1G2CJU1</accession>
<dbReference type="InterPro" id="IPR000424">
    <property type="entry name" value="Primosome_PriB/ssb"/>
</dbReference>
<dbReference type="EMBL" id="MHKZ01000014">
    <property type="protein sequence ID" value="OGZ00688.1"/>
    <property type="molecule type" value="Genomic_DNA"/>
</dbReference>
<dbReference type="PROSITE" id="PS50935">
    <property type="entry name" value="SSB"/>
    <property type="match status" value="1"/>
</dbReference>